<reference evidence="3 4" key="1">
    <citation type="submission" date="2014-04" db="EMBL/GenBank/DDBJ databases">
        <authorList>
            <consortium name="DOE Joint Genome Institute"/>
            <person name="Kuo A."/>
            <person name="Tarkka M."/>
            <person name="Buscot F."/>
            <person name="Kohler A."/>
            <person name="Nagy L.G."/>
            <person name="Floudas D."/>
            <person name="Copeland A."/>
            <person name="Barry K.W."/>
            <person name="Cichocki N."/>
            <person name="Veneault-Fourrey C."/>
            <person name="LaButti K."/>
            <person name="Lindquist E.A."/>
            <person name="Lipzen A."/>
            <person name="Lundell T."/>
            <person name="Morin E."/>
            <person name="Murat C."/>
            <person name="Sun H."/>
            <person name="Tunlid A."/>
            <person name="Henrissat B."/>
            <person name="Grigoriev I.V."/>
            <person name="Hibbett D.S."/>
            <person name="Martin F."/>
            <person name="Nordberg H.P."/>
            <person name="Cantor M.N."/>
            <person name="Hua S.X."/>
        </authorList>
    </citation>
    <scope>NUCLEOTIDE SEQUENCE [LARGE SCALE GENOMIC DNA]</scope>
    <source>
        <strain evidence="3 4">F 1598</strain>
    </source>
</reference>
<organism evidence="3 4">
    <name type="scientific">Piloderma croceum (strain F 1598)</name>
    <dbReference type="NCBI Taxonomy" id="765440"/>
    <lineage>
        <taxon>Eukaryota</taxon>
        <taxon>Fungi</taxon>
        <taxon>Dikarya</taxon>
        <taxon>Basidiomycota</taxon>
        <taxon>Agaricomycotina</taxon>
        <taxon>Agaricomycetes</taxon>
        <taxon>Agaricomycetidae</taxon>
        <taxon>Atheliales</taxon>
        <taxon>Atheliaceae</taxon>
        <taxon>Piloderma</taxon>
    </lineage>
</organism>
<dbReference type="InterPro" id="IPR001138">
    <property type="entry name" value="Zn2Cys6_DnaBD"/>
</dbReference>
<reference evidence="4" key="2">
    <citation type="submission" date="2015-01" db="EMBL/GenBank/DDBJ databases">
        <title>Evolutionary Origins and Diversification of the Mycorrhizal Mutualists.</title>
        <authorList>
            <consortium name="DOE Joint Genome Institute"/>
            <consortium name="Mycorrhizal Genomics Consortium"/>
            <person name="Kohler A."/>
            <person name="Kuo A."/>
            <person name="Nagy L.G."/>
            <person name="Floudas D."/>
            <person name="Copeland A."/>
            <person name="Barry K.W."/>
            <person name="Cichocki N."/>
            <person name="Veneault-Fourrey C."/>
            <person name="LaButti K."/>
            <person name="Lindquist E.A."/>
            <person name="Lipzen A."/>
            <person name="Lundell T."/>
            <person name="Morin E."/>
            <person name="Murat C."/>
            <person name="Riley R."/>
            <person name="Ohm R."/>
            <person name="Sun H."/>
            <person name="Tunlid A."/>
            <person name="Henrissat B."/>
            <person name="Grigoriev I.V."/>
            <person name="Hibbett D.S."/>
            <person name="Martin F."/>
        </authorList>
    </citation>
    <scope>NUCLEOTIDE SEQUENCE [LARGE SCALE GENOMIC DNA]</scope>
    <source>
        <strain evidence="4">F 1598</strain>
    </source>
</reference>
<dbReference type="HOGENOM" id="CLU_1294856_0_0_1"/>
<feature type="compositionally biased region" description="Polar residues" evidence="1">
    <location>
        <begin position="98"/>
        <end position="107"/>
    </location>
</feature>
<dbReference type="Proteomes" id="UP000054166">
    <property type="component" value="Unassembled WGS sequence"/>
</dbReference>
<protein>
    <recommendedName>
        <fullName evidence="2">Zn(2)-C6 fungal-type domain-containing protein</fullName>
    </recommendedName>
</protein>
<keyword evidence="4" id="KW-1185">Reference proteome</keyword>
<sequence length="213" mass="23576">MPRGGSSESSSQRKPGSRSFKDRRAIIACQRCRHLKKGCKQTGRERCERCFQTDQVCVYMDVAHDPTAPRQPGSSPPTVPPDSPILAPSDPPSPTFEIYQNVTSSDQPDGIESAPHLTRVRNDLNNPILLNRTAVMNANMQGSGPPMFSSSQNDGQSSSFFPDAFLKPHFDTTYPYIHGDGVYNDPGPQHPFMQTPAAFTQKGLPYREDIFPH</sequence>
<feature type="region of interest" description="Disordered" evidence="1">
    <location>
        <begin position="1"/>
        <end position="22"/>
    </location>
</feature>
<dbReference type="InterPro" id="IPR036864">
    <property type="entry name" value="Zn2-C6_fun-type_DNA-bd_sf"/>
</dbReference>
<evidence type="ECO:0000256" key="1">
    <source>
        <dbReference type="SAM" id="MobiDB-lite"/>
    </source>
</evidence>
<evidence type="ECO:0000313" key="3">
    <source>
        <dbReference type="EMBL" id="KIM81908.1"/>
    </source>
</evidence>
<dbReference type="AlphaFoldDB" id="A0A0C3B6N5"/>
<evidence type="ECO:0000259" key="2">
    <source>
        <dbReference type="PROSITE" id="PS00463"/>
    </source>
</evidence>
<dbReference type="OrthoDB" id="2123952at2759"/>
<dbReference type="GO" id="GO:0000981">
    <property type="term" value="F:DNA-binding transcription factor activity, RNA polymerase II-specific"/>
    <property type="evidence" value="ECO:0007669"/>
    <property type="project" value="InterPro"/>
</dbReference>
<dbReference type="EMBL" id="KN832997">
    <property type="protein sequence ID" value="KIM81908.1"/>
    <property type="molecule type" value="Genomic_DNA"/>
</dbReference>
<dbReference type="SUPFAM" id="SSF57701">
    <property type="entry name" value="Zn2/Cys6 DNA-binding domain"/>
    <property type="match status" value="1"/>
</dbReference>
<feature type="compositionally biased region" description="Polar residues" evidence="1">
    <location>
        <begin position="1"/>
        <end position="14"/>
    </location>
</feature>
<feature type="region of interest" description="Disordered" evidence="1">
    <location>
        <begin position="67"/>
        <end position="114"/>
    </location>
</feature>
<dbReference type="InParanoid" id="A0A0C3B6N5"/>
<gene>
    <name evidence="3" type="ORF">PILCRDRAFT_821271</name>
</gene>
<feature type="compositionally biased region" description="Pro residues" evidence="1">
    <location>
        <begin position="74"/>
        <end position="94"/>
    </location>
</feature>
<dbReference type="GO" id="GO:0008270">
    <property type="term" value="F:zinc ion binding"/>
    <property type="evidence" value="ECO:0007669"/>
    <property type="project" value="InterPro"/>
</dbReference>
<dbReference type="PROSITE" id="PS00463">
    <property type="entry name" value="ZN2_CY6_FUNGAL_1"/>
    <property type="match status" value="1"/>
</dbReference>
<name>A0A0C3B6N5_PILCF</name>
<accession>A0A0C3B6N5</accession>
<proteinExistence type="predicted"/>
<feature type="domain" description="Zn(2)-C6 fungal-type" evidence="2">
    <location>
        <begin position="28"/>
        <end position="57"/>
    </location>
</feature>
<evidence type="ECO:0000313" key="4">
    <source>
        <dbReference type="Proteomes" id="UP000054166"/>
    </source>
</evidence>